<proteinExistence type="predicted"/>
<evidence type="ECO:0000313" key="1">
    <source>
        <dbReference type="EMBL" id="KAK3733022.1"/>
    </source>
</evidence>
<name>A0AAE0Y5S9_9GAST</name>
<comment type="caution">
    <text evidence="1">The sequence shown here is derived from an EMBL/GenBank/DDBJ whole genome shotgun (WGS) entry which is preliminary data.</text>
</comment>
<dbReference type="Proteomes" id="UP001283361">
    <property type="component" value="Unassembled WGS sequence"/>
</dbReference>
<gene>
    <name evidence="1" type="ORF">RRG08_002624</name>
</gene>
<reference evidence="1" key="1">
    <citation type="journal article" date="2023" name="G3 (Bethesda)">
        <title>A reference genome for the long-term kleptoplast-retaining sea slug Elysia crispata morphotype clarki.</title>
        <authorList>
            <person name="Eastman K.E."/>
            <person name="Pendleton A.L."/>
            <person name="Shaikh M.A."/>
            <person name="Suttiyut T."/>
            <person name="Ogas R."/>
            <person name="Tomko P."/>
            <person name="Gavelis G."/>
            <person name="Widhalm J.R."/>
            <person name="Wisecaver J.H."/>
        </authorList>
    </citation>
    <scope>NUCLEOTIDE SEQUENCE</scope>
    <source>
        <strain evidence="1">ECLA1</strain>
    </source>
</reference>
<dbReference type="AlphaFoldDB" id="A0AAE0Y5S9"/>
<accession>A0AAE0Y5S9</accession>
<dbReference type="EMBL" id="JAWDGP010006922">
    <property type="protein sequence ID" value="KAK3733022.1"/>
    <property type="molecule type" value="Genomic_DNA"/>
</dbReference>
<sequence>MSITLIIPGKLSLQTLVEEDRAAVSSPATISIPGLSYSRGRQSQLSIATLSVGQREVFMWKENSVAAMMVLFQQDVDIPTALD</sequence>
<organism evidence="1 2">
    <name type="scientific">Elysia crispata</name>
    <name type="common">lettuce slug</name>
    <dbReference type="NCBI Taxonomy" id="231223"/>
    <lineage>
        <taxon>Eukaryota</taxon>
        <taxon>Metazoa</taxon>
        <taxon>Spiralia</taxon>
        <taxon>Lophotrochozoa</taxon>
        <taxon>Mollusca</taxon>
        <taxon>Gastropoda</taxon>
        <taxon>Heterobranchia</taxon>
        <taxon>Euthyneura</taxon>
        <taxon>Panpulmonata</taxon>
        <taxon>Sacoglossa</taxon>
        <taxon>Placobranchoidea</taxon>
        <taxon>Plakobranchidae</taxon>
        <taxon>Elysia</taxon>
    </lineage>
</organism>
<protein>
    <submittedName>
        <fullName evidence="1">Uncharacterized protein</fullName>
    </submittedName>
</protein>
<evidence type="ECO:0000313" key="2">
    <source>
        <dbReference type="Proteomes" id="UP001283361"/>
    </source>
</evidence>
<keyword evidence="2" id="KW-1185">Reference proteome</keyword>